<keyword evidence="2" id="KW-1185">Reference proteome</keyword>
<dbReference type="Proteomes" id="UP000809789">
    <property type="component" value="Unassembled WGS sequence"/>
</dbReference>
<gene>
    <name evidence="1" type="ORF">KVT40_007410</name>
</gene>
<comment type="caution">
    <text evidence="1">The sequence shown here is derived from an EMBL/GenBank/DDBJ whole genome shotgun (WGS) entry which is preliminary data.</text>
</comment>
<name>A0A8K0PEL5_9PEZI</name>
<dbReference type="OrthoDB" id="10317765at2759"/>
<dbReference type="EMBL" id="JAESVG020000009">
    <property type="protein sequence ID" value="KAG8624343.1"/>
    <property type="molecule type" value="Genomic_DNA"/>
</dbReference>
<evidence type="ECO:0000313" key="2">
    <source>
        <dbReference type="Proteomes" id="UP000809789"/>
    </source>
</evidence>
<reference evidence="1" key="1">
    <citation type="submission" date="2021-07" db="EMBL/GenBank/DDBJ databases">
        <title>Elsinoe batatas strain:CRI-CJ2 Genome sequencing and assembly.</title>
        <authorList>
            <person name="Huang L."/>
        </authorList>
    </citation>
    <scope>NUCLEOTIDE SEQUENCE</scope>
    <source>
        <strain evidence="1">CRI-CJ2</strain>
    </source>
</reference>
<sequence length="161" mass="18872">MPYTSSLADVEMRMLLPHIRPEDVTMHFLPAPHWGSLRNLRIEYHAGVDVVDLLWWLMPQIDWGEKLEGMVVRSLQGGRKSEDTRTRAVVKEGLVERGRTKDALVRLWEGVRVRWPVVWDVDWEVREWEVEMRGAERGRFGRLWEGMGEEERRAKKAAVGL</sequence>
<protein>
    <submittedName>
        <fullName evidence="1">Uncharacterized protein</fullName>
    </submittedName>
</protein>
<accession>A0A8K0PEL5</accession>
<dbReference type="AlphaFoldDB" id="A0A8K0PEL5"/>
<proteinExistence type="predicted"/>
<organism evidence="1 2">
    <name type="scientific">Elsinoe batatas</name>
    <dbReference type="NCBI Taxonomy" id="2601811"/>
    <lineage>
        <taxon>Eukaryota</taxon>
        <taxon>Fungi</taxon>
        <taxon>Dikarya</taxon>
        <taxon>Ascomycota</taxon>
        <taxon>Pezizomycotina</taxon>
        <taxon>Dothideomycetes</taxon>
        <taxon>Dothideomycetidae</taxon>
        <taxon>Myriangiales</taxon>
        <taxon>Elsinoaceae</taxon>
        <taxon>Elsinoe</taxon>
    </lineage>
</organism>
<evidence type="ECO:0000313" key="1">
    <source>
        <dbReference type="EMBL" id="KAG8624343.1"/>
    </source>
</evidence>